<dbReference type="OrthoDB" id="273823at2759"/>
<dbReference type="AlphaFoldDB" id="A0A7I8VFJ2"/>
<dbReference type="InterPro" id="IPR011042">
    <property type="entry name" value="6-blade_b-propeller_TolB-like"/>
</dbReference>
<dbReference type="SUPFAM" id="SSF101898">
    <property type="entry name" value="NHL repeat"/>
    <property type="match status" value="1"/>
</dbReference>
<dbReference type="PROSITE" id="PS51352">
    <property type="entry name" value="THIOREDOXIN_2"/>
    <property type="match status" value="1"/>
</dbReference>
<evidence type="ECO:0000259" key="2">
    <source>
        <dbReference type="PROSITE" id="PS51352"/>
    </source>
</evidence>
<dbReference type="PANTHER" id="PTHR46388:SF2">
    <property type="entry name" value="NHL REPEAT-CONTAINING PROTEIN 2"/>
    <property type="match status" value="1"/>
</dbReference>
<organism evidence="3 4">
    <name type="scientific">Dimorphilus gyrociliatus</name>
    <dbReference type="NCBI Taxonomy" id="2664684"/>
    <lineage>
        <taxon>Eukaryota</taxon>
        <taxon>Metazoa</taxon>
        <taxon>Spiralia</taxon>
        <taxon>Lophotrochozoa</taxon>
        <taxon>Annelida</taxon>
        <taxon>Polychaeta</taxon>
        <taxon>Polychaeta incertae sedis</taxon>
        <taxon>Dinophilidae</taxon>
        <taxon>Dimorphilus</taxon>
    </lineage>
</organism>
<dbReference type="InterPro" id="IPR013766">
    <property type="entry name" value="Thioredoxin_domain"/>
</dbReference>
<protein>
    <submittedName>
        <fullName evidence="3">DgyrCDS3792</fullName>
    </submittedName>
</protein>
<dbReference type="Pfam" id="PF01436">
    <property type="entry name" value="NHL"/>
    <property type="match status" value="1"/>
</dbReference>
<evidence type="ECO:0000313" key="3">
    <source>
        <dbReference type="EMBL" id="CAD5114752.1"/>
    </source>
</evidence>
<dbReference type="EMBL" id="CAJFCJ010000005">
    <property type="protein sequence ID" value="CAD5114752.1"/>
    <property type="molecule type" value="Genomic_DNA"/>
</dbReference>
<dbReference type="InterPro" id="IPR001258">
    <property type="entry name" value="NHL_repeat"/>
</dbReference>
<dbReference type="Pfam" id="PF13905">
    <property type="entry name" value="Thioredoxin_8"/>
    <property type="match status" value="1"/>
</dbReference>
<keyword evidence="4" id="KW-1185">Reference proteome</keyword>
<dbReference type="SUPFAM" id="SSF52833">
    <property type="entry name" value="Thioredoxin-like"/>
    <property type="match status" value="1"/>
</dbReference>
<proteinExistence type="predicted"/>
<evidence type="ECO:0000313" key="4">
    <source>
        <dbReference type="Proteomes" id="UP000549394"/>
    </source>
</evidence>
<dbReference type="Gene3D" id="3.40.30.10">
    <property type="entry name" value="Glutaredoxin"/>
    <property type="match status" value="1"/>
</dbReference>
<name>A0A7I8VFJ2_9ANNE</name>
<reference evidence="3 4" key="1">
    <citation type="submission" date="2020-08" db="EMBL/GenBank/DDBJ databases">
        <authorList>
            <person name="Hejnol A."/>
        </authorList>
    </citation>
    <scope>NUCLEOTIDE SEQUENCE [LARGE SCALE GENOMIC DNA]</scope>
</reference>
<dbReference type="Gene3D" id="2.120.10.30">
    <property type="entry name" value="TolB, C-terminal domain"/>
    <property type="match status" value="2"/>
</dbReference>
<dbReference type="PANTHER" id="PTHR46388">
    <property type="entry name" value="NHL REPEAT-CONTAINING PROTEIN 2"/>
    <property type="match status" value="1"/>
</dbReference>
<sequence>MASEEEKVNIIQLSLDLIEEYEKTPSSSLITDYIDNLLNNPAIDRQILPDFIEEMSWINVTRPIKKEDFAGKLLIVDFFTYCCINCIHILPILKEIEKIWEKENNIQVIGVHSAKFPNEKQSKSVIDAVQRYNIEHPVLNDSEMRLWSEMNISCWPTVVLFSHDLKALLYIFGENHENLLKEFIKIAFNHLQLRHNVTRQIPVKVDYISRKSSDLSYPGKVFVDDEYIMISNSRRNKIIITDHLGSIKHHIGSGLNGDKDGNFQTCSFSNPQGLVRHGNVIFIADTGNNKIRKINLDSGRVTSLPNCKKFGKCSPWDLYLTKDYLVVAMSGIHQLWAYTLNNCVILGENLRENSWCHLCGTGEEGAKNNLYPKSATLAQPSGVTVFNDLIVFADSESSSIRSFSLQNGSVKNIVGGDINPSNLFAFGDIDGKGQKVKLQHPMSVSVSNEKNIIIADSYNNKLKEIDVKERECRTIDIEGLNEPGGLSVYKDQIFIADTNNHCIKIYDKLTKQLEKMELSDGLNNNKRLKLPQKNTRNVNLGSLTVKKNIKMCFNIQLFNHELNKDAPNMWSLTTKGSSKSGTLEHVQQELNIRLDGEDKIDFEMDTLLYLCHEGACELYGLSFTGTLNVLEETGRDSIDLHYSFA</sequence>
<keyword evidence="1" id="KW-0677">Repeat</keyword>
<gene>
    <name evidence="3" type="ORF">DGYR_LOCUS3573</name>
</gene>
<accession>A0A7I8VFJ2</accession>
<dbReference type="InterPro" id="IPR036249">
    <property type="entry name" value="Thioredoxin-like_sf"/>
</dbReference>
<dbReference type="Proteomes" id="UP000549394">
    <property type="component" value="Unassembled WGS sequence"/>
</dbReference>
<dbReference type="InterPro" id="IPR012336">
    <property type="entry name" value="Thioredoxin-like_fold"/>
</dbReference>
<feature type="domain" description="Thioredoxin" evidence="2">
    <location>
        <begin position="18"/>
        <end position="189"/>
    </location>
</feature>
<evidence type="ECO:0000256" key="1">
    <source>
        <dbReference type="ARBA" id="ARBA00022737"/>
    </source>
</evidence>
<comment type="caution">
    <text evidence="3">The sequence shown here is derived from an EMBL/GenBank/DDBJ whole genome shotgun (WGS) entry which is preliminary data.</text>
</comment>